<accession>A0A6J4HH18</accession>
<keyword evidence="2" id="KW-0472">Membrane</keyword>
<proteinExistence type="predicted"/>
<keyword evidence="4" id="KW-0808">Transferase</keyword>
<sequence length="287" mass="31707">MAEGGRGGALVPIRPIPPEPAPLDDPRLSDVDGWGRSERARALCRLLYDPIYRNWFRAEWEGLENIPASGGALLVANHAAAIPSDAPVIIHGVETELNRPVYALADFLFRQTPVVGTIWSRVGGVAAHPDNAYRLLREQKELVLVFPEGTKGTGKTYANRYRLRRFGRGGFVEIAMRAGVPVIPIAVVGAEESMPTLWKSPALARVLGLPYFPVTANMLVLGPVLGLLGYFPAKFKLRVLDPVTFDVPPDQERYSKSRVMDEAEGIRVSIQEALYVMLRDRQSVWRG</sequence>
<keyword evidence="2" id="KW-1133">Transmembrane helix</keyword>
<evidence type="ECO:0000259" key="3">
    <source>
        <dbReference type="SMART" id="SM00563"/>
    </source>
</evidence>
<reference evidence="4" key="1">
    <citation type="submission" date="2020-02" db="EMBL/GenBank/DDBJ databases">
        <authorList>
            <person name="Meier V. D."/>
        </authorList>
    </citation>
    <scope>NUCLEOTIDE SEQUENCE</scope>
    <source>
        <strain evidence="4">AVDCRST_MAG76</strain>
    </source>
</reference>
<keyword evidence="2" id="KW-0812">Transmembrane</keyword>
<evidence type="ECO:0000256" key="2">
    <source>
        <dbReference type="SAM" id="Phobius"/>
    </source>
</evidence>
<dbReference type="Pfam" id="PF01553">
    <property type="entry name" value="Acyltransferase"/>
    <property type="match status" value="1"/>
</dbReference>
<evidence type="ECO:0000256" key="1">
    <source>
        <dbReference type="SAM" id="MobiDB-lite"/>
    </source>
</evidence>
<dbReference type="GO" id="GO:0016020">
    <property type="term" value="C:membrane"/>
    <property type="evidence" value="ECO:0007669"/>
    <property type="project" value="TreeGrafter"/>
</dbReference>
<dbReference type="CDD" id="cd07987">
    <property type="entry name" value="LPLAT_MGAT-like"/>
    <property type="match status" value="1"/>
</dbReference>
<dbReference type="EC" id="2.3.1.51" evidence="4"/>
<keyword evidence="4" id="KW-0012">Acyltransferase</keyword>
<organism evidence="4">
    <name type="scientific">uncultured Acidimicrobiales bacterium</name>
    <dbReference type="NCBI Taxonomy" id="310071"/>
    <lineage>
        <taxon>Bacteria</taxon>
        <taxon>Bacillati</taxon>
        <taxon>Actinomycetota</taxon>
        <taxon>Acidimicrobiia</taxon>
        <taxon>Acidimicrobiales</taxon>
        <taxon>environmental samples</taxon>
    </lineage>
</organism>
<dbReference type="InterPro" id="IPR002123">
    <property type="entry name" value="Plipid/glycerol_acylTrfase"/>
</dbReference>
<protein>
    <submittedName>
        <fullName evidence="4">1-acyl-sn-glycerol-3-phosphate acyltransferase</fullName>
        <ecNumber evidence="4">2.3.1.51</ecNumber>
    </submittedName>
</protein>
<feature type="domain" description="Phospholipid/glycerol acyltransferase" evidence="3">
    <location>
        <begin position="72"/>
        <end position="190"/>
    </location>
</feature>
<dbReference type="GO" id="GO:0003841">
    <property type="term" value="F:1-acylglycerol-3-phosphate O-acyltransferase activity"/>
    <property type="evidence" value="ECO:0007669"/>
    <property type="project" value="UniProtKB-EC"/>
</dbReference>
<dbReference type="AlphaFoldDB" id="A0A6J4HH18"/>
<feature type="compositionally biased region" description="Pro residues" evidence="1">
    <location>
        <begin position="14"/>
        <end position="23"/>
    </location>
</feature>
<dbReference type="SUPFAM" id="SSF69593">
    <property type="entry name" value="Glycerol-3-phosphate (1)-acyltransferase"/>
    <property type="match status" value="1"/>
</dbReference>
<dbReference type="SMART" id="SM00563">
    <property type="entry name" value="PlsC"/>
    <property type="match status" value="1"/>
</dbReference>
<gene>
    <name evidence="4" type="ORF">AVDCRST_MAG76-820</name>
</gene>
<evidence type="ECO:0000313" key="4">
    <source>
        <dbReference type="EMBL" id="CAA9222946.1"/>
    </source>
</evidence>
<feature type="transmembrane region" description="Helical" evidence="2">
    <location>
        <begin position="210"/>
        <end position="231"/>
    </location>
</feature>
<feature type="transmembrane region" description="Helical" evidence="2">
    <location>
        <begin position="170"/>
        <end position="190"/>
    </location>
</feature>
<dbReference type="PANTHER" id="PTHR22753:SF14">
    <property type="entry name" value="MONOACYLGLYCEROL_DIACYLGLYCEROL O-ACYLTRANSFERASE"/>
    <property type="match status" value="1"/>
</dbReference>
<dbReference type="PANTHER" id="PTHR22753">
    <property type="entry name" value="TRANSMEMBRANE PROTEIN 68"/>
    <property type="match status" value="1"/>
</dbReference>
<name>A0A6J4HH18_9ACTN</name>
<feature type="region of interest" description="Disordered" evidence="1">
    <location>
        <begin position="1"/>
        <end position="28"/>
    </location>
</feature>
<dbReference type="EMBL" id="CADCSZ010000048">
    <property type="protein sequence ID" value="CAA9222946.1"/>
    <property type="molecule type" value="Genomic_DNA"/>
</dbReference>